<reference evidence="3" key="1">
    <citation type="submission" date="2022-11" db="UniProtKB">
        <authorList>
            <consortium name="WormBaseParasite"/>
        </authorList>
    </citation>
    <scope>IDENTIFICATION</scope>
</reference>
<evidence type="ECO:0000313" key="2">
    <source>
        <dbReference type="Proteomes" id="UP000887566"/>
    </source>
</evidence>
<evidence type="ECO:0000256" key="1">
    <source>
        <dbReference type="SAM" id="MobiDB-lite"/>
    </source>
</evidence>
<feature type="compositionally biased region" description="Low complexity" evidence="1">
    <location>
        <begin position="21"/>
        <end position="33"/>
    </location>
</feature>
<feature type="compositionally biased region" description="Basic and acidic residues" evidence="1">
    <location>
        <begin position="43"/>
        <end position="66"/>
    </location>
</feature>
<sequence>MRLNELRNVFERKTISLEVKSSSPNPSTRASSRQSRIVVSDLETTREDSKWKKHHPWVEHQPRRASEPSATARVIAFYPSVKRRNTIVQAHGKLSQKPLGEIPTIPSKRAGGSCCAVQ</sequence>
<dbReference type="Proteomes" id="UP000887566">
    <property type="component" value="Unplaced"/>
</dbReference>
<name>A0A914V6W3_9BILA</name>
<accession>A0A914V6W3</accession>
<dbReference type="WBParaSite" id="PSAMB.scaffold15size126113.g406.t1">
    <property type="protein sequence ID" value="PSAMB.scaffold15size126113.g406.t1"/>
    <property type="gene ID" value="PSAMB.scaffold15size126113.g406"/>
</dbReference>
<keyword evidence="2" id="KW-1185">Reference proteome</keyword>
<protein>
    <submittedName>
        <fullName evidence="3">Uncharacterized protein</fullName>
    </submittedName>
</protein>
<feature type="region of interest" description="Disordered" evidence="1">
    <location>
        <begin position="97"/>
        <end position="118"/>
    </location>
</feature>
<feature type="region of interest" description="Disordered" evidence="1">
    <location>
        <begin position="19"/>
        <end position="69"/>
    </location>
</feature>
<evidence type="ECO:0000313" key="3">
    <source>
        <dbReference type="WBParaSite" id="PSAMB.scaffold15size126113.g406.t1"/>
    </source>
</evidence>
<proteinExistence type="predicted"/>
<dbReference type="AlphaFoldDB" id="A0A914V6W3"/>
<organism evidence="2 3">
    <name type="scientific">Plectus sambesii</name>
    <dbReference type="NCBI Taxonomy" id="2011161"/>
    <lineage>
        <taxon>Eukaryota</taxon>
        <taxon>Metazoa</taxon>
        <taxon>Ecdysozoa</taxon>
        <taxon>Nematoda</taxon>
        <taxon>Chromadorea</taxon>
        <taxon>Plectida</taxon>
        <taxon>Plectina</taxon>
        <taxon>Plectoidea</taxon>
        <taxon>Plectidae</taxon>
        <taxon>Plectus</taxon>
    </lineage>
</organism>